<comment type="caution">
    <text evidence="1">The sequence shown here is derived from an EMBL/GenBank/DDBJ whole genome shotgun (WGS) entry which is preliminary data.</text>
</comment>
<evidence type="ECO:0000313" key="1">
    <source>
        <dbReference type="EMBL" id="CAI8040278.1"/>
    </source>
</evidence>
<accession>A0AA35T3F7</accession>
<protein>
    <submittedName>
        <fullName evidence="1">Uncharacterized protein</fullName>
    </submittedName>
</protein>
<proteinExistence type="predicted"/>
<organism evidence="1 2">
    <name type="scientific">Geodia barretti</name>
    <name type="common">Barrett's horny sponge</name>
    <dbReference type="NCBI Taxonomy" id="519541"/>
    <lineage>
        <taxon>Eukaryota</taxon>
        <taxon>Metazoa</taxon>
        <taxon>Porifera</taxon>
        <taxon>Demospongiae</taxon>
        <taxon>Heteroscleromorpha</taxon>
        <taxon>Tetractinellida</taxon>
        <taxon>Astrophorina</taxon>
        <taxon>Geodiidae</taxon>
        <taxon>Geodia</taxon>
    </lineage>
</organism>
<gene>
    <name evidence="1" type="ORF">GBAR_LOCUS22453</name>
</gene>
<feature type="non-terminal residue" evidence="1">
    <location>
        <position position="54"/>
    </location>
</feature>
<dbReference type="Proteomes" id="UP001174909">
    <property type="component" value="Unassembled WGS sequence"/>
</dbReference>
<evidence type="ECO:0000313" key="2">
    <source>
        <dbReference type="Proteomes" id="UP001174909"/>
    </source>
</evidence>
<name>A0AA35T3F7_GEOBA</name>
<sequence length="54" mass="6007">ISTLLIDITISREWQSSSIREIPVSTMRTFNITTTCSQVSDTLNTVTTIAIIPH</sequence>
<dbReference type="AlphaFoldDB" id="A0AA35T3F7"/>
<dbReference type="EMBL" id="CASHTH010003098">
    <property type="protein sequence ID" value="CAI8040278.1"/>
    <property type="molecule type" value="Genomic_DNA"/>
</dbReference>
<reference evidence="1" key="1">
    <citation type="submission" date="2023-03" db="EMBL/GenBank/DDBJ databases">
        <authorList>
            <person name="Steffen K."/>
            <person name="Cardenas P."/>
        </authorList>
    </citation>
    <scope>NUCLEOTIDE SEQUENCE</scope>
</reference>
<keyword evidence="2" id="KW-1185">Reference proteome</keyword>